<evidence type="ECO:0000313" key="2">
    <source>
        <dbReference type="Proteomes" id="UP000249390"/>
    </source>
</evidence>
<gene>
    <name evidence="1" type="ORF">DM860_015412</name>
</gene>
<organism evidence="1 2">
    <name type="scientific">Cuscuta australis</name>
    <dbReference type="NCBI Taxonomy" id="267555"/>
    <lineage>
        <taxon>Eukaryota</taxon>
        <taxon>Viridiplantae</taxon>
        <taxon>Streptophyta</taxon>
        <taxon>Embryophyta</taxon>
        <taxon>Tracheophyta</taxon>
        <taxon>Spermatophyta</taxon>
        <taxon>Magnoliopsida</taxon>
        <taxon>eudicotyledons</taxon>
        <taxon>Gunneridae</taxon>
        <taxon>Pentapetalae</taxon>
        <taxon>asterids</taxon>
        <taxon>lamiids</taxon>
        <taxon>Solanales</taxon>
        <taxon>Convolvulaceae</taxon>
        <taxon>Cuscuteae</taxon>
        <taxon>Cuscuta</taxon>
        <taxon>Cuscuta subgen. Grammica</taxon>
        <taxon>Cuscuta sect. Cleistogrammica</taxon>
    </lineage>
</organism>
<keyword evidence="2" id="KW-1185">Reference proteome</keyword>
<sequence>MQTEIEDDACGQPIPNLPKVLLLDYQRVKGANSKQKITPDSLASEIPAQDPSSTITKEEPTIATLATQQKKLDYDEEFLKILDQEPLIAFSKFHSRKNHD</sequence>
<dbReference type="EMBL" id="NQVE01000017">
    <property type="protein sequence ID" value="RAL53684.1"/>
    <property type="molecule type" value="Genomic_DNA"/>
</dbReference>
<accession>A0A328E6P2</accession>
<reference evidence="1 2" key="1">
    <citation type="submission" date="2018-06" db="EMBL/GenBank/DDBJ databases">
        <title>The Genome of Cuscuta australis (Dodder) Provides Insight into the Evolution of Plant Parasitism.</title>
        <authorList>
            <person name="Liu H."/>
        </authorList>
    </citation>
    <scope>NUCLEOTIDE SEQUENCE [LARGE SCALE GENOMIC DNA]</scope>
    <source>
        <strain evidence="2">cv. Yunnan</strain>
        <tissue evidence="1">Vines</tissue>
    </source>
</reference>
<dbReference type="AlphaFoldDB" id="A0A328E6P2"/>
<comment type="caution">
    <text evidence="1">The sequence shown here is derived from an EMBL/GenBank/DDBJ whole genome shotgun (WGS) entry which is preliminary data.</text>
</comment>
<proteinExistence type="predicted"/>
<name>A0A328E6P2_9ASTE</name>
<evidence type="ECO:0000313" key="1">
    <source>
        <dbReference type="EMBL" id="RAL53684.1"/>
    </source>
</evidence>
<protein>
    <submittedName>
        <fullName evidence="1">Uncharacterized protein</fullName>
    </submittedName>
</protein>
<dbReference type="Proteomes" id="UP000249390">
    <property type="component" value="Unassembled WGS sequence"/>
</dbReference>